<evidence type="ECO:0000313" key="2">
    <source>
        <dbReference type="EMBL" id="MBB5033466.1"/>
    </source>
</evidence>
<dbReference type="Gene3D" id="1.50.10.20">
    <property type="match status" value="2"/>
</dbReference>
<dbReference type="GO" id="GO:0016829">
    <property type="term" value="F:lyase activity"/>
    <property type="evidence" value="ECO:0007669"/>
    <property type="project" value="UniProtKB-KW"/>
</dbReference>
<evidence type="ECO:0000313" key="3">
    <source>
        <dbReference type="Proteomes" id="UP000590740"/>
    </source>
</evidence>
<dbReference type="SUPFAM" id="SSF48239">
    <property type="entry name" value="Terpenoid cyclases/Protein prenyltransferases"/>
    <property type="match status" value="1"/>
</dbReference>
<keyword evidence="3" id="KW-1185">Reference proteome</keyword>
<proteinExistence type="predicted"/>
<keyword evidence="1" id="KW-0732">Signal</keyword>
<sequence>MKIPAFILTLALGTTAAFPQAATQPARNESLKQELRLSVERGINFLRSKQNPATGQWGESEPVAMTALGIIGFMLDPNRKPGDPVPAEVEKATKYLISQARPDGGIFTKARGNYNTAMALTALLMNNKPENEEVMLKARRYLVRCQVDLDEKGKQDNPLDGGVGYGDEKGMHADLSNMTFALEALYYSQSMLADKGDAAKNEPQLNISAAIDFIQRCQNRPESNKSSWVSKDPDDAGGFIYNPSETRGAKVTNPDGSVALRSYGSISYAGLLSFIYAGLDKDDPRVKAVIEWLQNHYNPDENPGLGAAGLYYYYQTMSKALSIAKIDFIKTKDGKLIDWRKDITEKLLSLQKGDGSWANAEGRWMESDPVLVTSYILMALGRIHQTL</sequence>
<evidence type="ECO:0000256" key="1">
    <source>
        <dbReference type="SAM" id="SignalP"/>
    </source>
</evidence>
<dbReference type="GO" id="GO:0051007">
    <property type="term" value="F:squalene-hopene cyclase activity"/>
    <property type="evidence" value="ECO:0007669"/>
    <property type="project" value="UniProtKB-EC"/>
</dbReference>
<reference evidence="2 3" key="1">
    <citation type="submission" date="2020-08" db="EMBL/GenBank/DDBJ databases">
        <title>Genomic Encyclopedia of Type Strains, Phase IV (KMG-IV): sequencing the most valuable type-strain genomes for metagenomic binning, comparative biology and taxonomic classification.</title>
        <authorList>
            <person name="Goeker M."/>
        </authorList>
    </citation>
    <scope>NUCLEOTIDE SEQUENCE [LARGE SCALE GENOMIC DNA]</scope>
    <source>
        <strain evidence="2 3">DSM 12252</strain>
    </source>
</reference>
<keyword evidence="2" id="KW-0413">Isomerase</keyword>
<dbReference type="InterPro" id="IPR008930">
    <property type="entry name" value="Terpenoid_cyclase/PrenylTrfase"/>
</dbReference>
<protein>
    <submittedName>
        <fullName evidence="2">Squalene-hopene/tetraprenyl-beta-curcumene cyclase</fullName>
        <ecNumber evidence="2">4.2.1.129</ecNumber>
        <ecNumber evidence="2">5.4.99.17</ecNumber>
    </submittedName>
</protein>
<feature type="chain" id="PRO_5030657938" evidence="1">
    <location>
        <begin position="22"/>
        <end position="387"/>
    </location>
</feature>
<feature type="signal peptide" evidence="1">
    <location>
        <begin position="1"/>
        <end position="21"/>
    </location>
</feature>
<dbReference type="EC" id="4.2.1.129" evidence="2"/>
<organism evidence="2 3">
    <name type="scientific">Prosthecobacter vanneervenii</name>
    <dbReference type="NCBI Taxonomy" id="48466"/>
    <lineage>
        <taxon>Bacteria</taxon>
        <taxon>Pseudomonadati</taxon>
        <taxon>Verrucomicrobiota</taxon>
        <taxon>Verrucomicrobiia</taxon>
        <taxon>Verrucomicrobiales</taxon>
        <taxon>Verrucomicrobiaceae</taxon>
        <taxon>Prosthecobacter</taxon>
    </lineage>
</organism>
<dbReference type="RefSeq" id="WP_184340392.1">
    <property type="nucleotide sequence ID" value="NZ_JACHIG010000006.1"/>
</dbReference>
<dbReference type="Proteomes" id="UP000590740">
    <property type="component" value="Unassembled WGS sequence"/>
</dbReference>
<dbReference type="EMBL" id="JACHIG010000006">
    <property type="protein sequence ID" value="MBB5033466.1"/>
    <property type="molecule type" value="Genomic_DNA"/>
</dbReference>
<accession>A0A7W7YC43</accession>
<comment type="caution">
    <text evidence="2">The sequence shown here is derived from an EMBL/GenBank/DDBJ whole genome shotgun (WGS) entry which is preliminary data.</text>
</comment>
<gene>
    <name evidence="2" type="ORF">HNQ65_003054</name>
</gene>
<dbReference type="EC" id="5.4.99.17" evidence="2"/>
<dbReference type="AlphaFoldDB" id="A0A7W7YC43"/>
<keyword evidence="2" id="KW-0456">Lyase</keyword>
<name>A0A7W7YC43_9BACT</name>
<dbReference type="CDD" id="cd00688">
    <property type="entry name" value="ISOPREN_C2_like"/>
    <property type="match status" value="1"/>
</dbReference>